<dbReference type="PIRSF" id="PIRSF004491">
    <property type="entry name" value="FAD_Synth"/>
    <property type="match status" value="1"/>
</dbReference>
<dbReference type="CDD" id="cd02064">
    <property type="entry name" value="FAD_synthetase_N"/>
    <property type="match status" value="1"/>
</dbReference>
<dbReference type="SUPFAM" id="SSF52374">
    <property type="entry name" value="Nucleotidylyl transferase"/>
    <property type="match status" value="1"/>
</dbReference>
<keyword evidence="18" id="KW-1185">Reference proteome</keyword>
<dbReference type="NCBIfam" id="TIGR00083">
    <property type="entry name" value="ribF"/>
    <property type="match status" value="1"/>
</dbReference>
<keyword evidence="9 15" id="KW-0418">Kinase</keyword>
<dbReference type="EMBL" id="CP025198">
    <property type="protein sequence ID" value="AXE38496.1"/>
    <property type="molecule type" value="Genomic_DNA"/>
</dbReference>
<keyword evidence="6 15" id="KW-0808">Transferase</keyword>
<evidence type="ECO:0000313" key="17">
    <source>
        <dbReference type="EMBL" id="AXE38496.1"/>
    </source>
</evidence>
<name>A0A344UT98_9ACTN</name>
<comment type="catalytic activity">
    <reaction evidence="14 15">
        <text>FMN + ATP + H(+) = FAD + diphosphate</text>
        <dbReference type="Rhea" id="RHEA:17237"/>
        <dbReference type="ChEBI" id="CHEBI:15378"/>
        <dbReference type="ChEBI" id="CHEBI:30616"/>
        <dbReference type="ChEBI" id="CHEBI:33019"/>
        <dbReference type="ChEBI" id="CHEBI:57692"/>
        <dbReference type="ChEBI" id="CHEBI:58210"/>
        <dbReference type="EC" id="2.7.7.2"/>
    </reaction>
</comment>
<dbReference type="NCBIfam" id="NF004160">
    <property type="entry name" value="PRK05627.1-3"/>
    <property type="match status" value="1"/>
</dbReference>
<dbReference type="RefSeq" id="WP_114044491.1">
    <property type="nucleotide sequence ID" value="NZ_CP025198.1"/>
</dbReference>
<dbReference type="GO" id="GO:0009231">
    <property type="term" value="P:riboflavin biosynthetic process"/>
    <property type="evidence" value="ECO:0007669"/>
    <property type="project" value="InterPro"/>
</dbReference>
<evidence type="ECO:0000256" key="15">
    <source>
        <dbReference type="PIRNR" id="PIRNR004491"/>
    </source>
</evidence>
<evidence type="ECO:0000256" key="14">
    <source>
        <dbReference type="ARBA" id="ARBA00049494"/>
    </source>
</evidence>
<keyword evidence="7 15" id="KW-0548">Nucleotidyltransferase</keyword>
<dbReference type="InterPro" id="IPR002606">
    <property type="entry name" value="Riboflavin_kinase_bac"/>
</dbReference>
<sequence length="315" mass="34254">MSPKPSTPAAPDRSTVVIGNFDGVHRGHRAVIEQAGAMDPELPLVVVTFWPHPASVLTPGREPLLLCSLERRIELLEQAGASQVRVVRFTRELANWSPEMFVERVVNPLNPAHVVVGRNFRFGHRALGTPETLAGLGEGRFDVNSLDLVHIKGSSTSSTLIRAAIFEGKVRQAAAHLGRSFDVHQVVVMGDQRGRELGFPTANLVLGAEYAVPADGVYAGWLTPGSGPEAGNRLPAAVSVGSNPTFDGLERRIESYVLDRTDLDLYGVEVGVEFVDRLRGQVRYEGREPLIRQMAQDVEACRGVLEEDSRRKAGA</sequence>
<evidence type="ECO:0000256" key="6">
    <source>
        <dbReference type="ARBA" id="ARBA00022679"/>
    </source>
</evidence>
<dbReference type="InterPro" id="IPR015865">
    <property type="entry name" value="Riboflavin_kinase_bac/euk"/>
</dbReference>
<dbReference type="GO" id="GO:0003919">
    <property type="term" value="F:FMN adenylyltransferase activity"/>
    <property type="evidence" value="ECO:0007669"/>
    <property type="project" value="UniProtKB-UniRule"/>
</dbReference>
<dbReference type="GO" id="GO:0008531">
    <property type="term" value="F:riboflavin kinase activity"/>
    <property type="evidence" value="ECO:0007669"/>
    <property type="project" value="UniProtKB-UniRule"/>
</dbReference>
<accession>A0A344UT98</accession>
<dbReference type="KEGG" id="acij:JS278_01321"/>
<keyword evidence="11 15" id="KW-0067">ATP-binding</keyword>
<protein>
    <recommendedName>
        <fullName evidence="15">Riboflavin biosynthesis protein</fullName>
    </recommendedName>
    <domain>
        <recommendedName>
            <fullName evidence="15">Riboflavin kinase</fullName>
            <ecNumber evidence="15">2.7.1.26</ecNumber>
        </recommendedName>
        <alternativeName>
            <fullName evidence="15">Flavokinase</fullName>
        </alternativeName>
    </domain>
    <domain>
        <recommendedName>
            <fullName evidence="15">FMN adenylyltransferase</fullName>
            <ecNumber evidence="15">2.7.7.2</ecNumber>
        </recommendedName>
        <alternativeName>
            <fullName evidence="15">FAD pyrophosphorylase</fullName>
        </alternativeName>
        <alternativeName>
            <fullName evidence="15">FAD synthase</fullName>
        </alternativeName>
    </domain>
</protein>
<proteinExistence type="inferred from homology"/>
<dbReference type="InterPro" id="IPR014729">
    <property type="entry name" value="Rossmann-like_a/b/a_fold"/>
</dbReference>
<feature type="domain" description="Riboflavin kinase" evidence="16">
    <location>
        <begin position="176"/>
        <end position="306"/>
    </location>
</feature>
<evidence type="ECO:0000256" key="3">
    <source>
        <dbReference type="ARBA" id="ARBA00005201"/>
    </source>
</evidence>
<dbReference type="SUPFAM" id="SSF82114">
    <property type="entry name" value="Riboflavin kinase-like"/>
    <property type="match status" value="1"/>
</dbReference>
<dbReference type="UniPathway" id="UPA00276">
    <property type="reaction ID" value="UER00406"/>
</dbReference>
<keyword evidence="10 15" id="KW-0274">FAD</keyword>
<dbReference type="Pfam" id="PF06574">
    <property type="entry name" value="FAD_syn"/>
    <property type="match status" value="1"/>
</dbReference>
<evidence type="ECO:0000256" key="2">
    <source>
        <dbReference type="ARBA" id="ARBA00004726"/>
    </source>
</evidence>
<dbReference type="PANTHER" id="PTHR22749:SF6">
    <property type="entry name" value="RIBOFLAVIN KINASE"/>
    <property type="match status" value="1"/>
</dbReference>
<evidence type="ECO:0000256" key="8">
    <source>
        <dbReference type="ARBA" id="ARBA00022741"/>
    </source>
</evidence>
<evidence type="ECO:0000259" key="16">
    <source>
        <dbReference type="SMART" id="SM00904"/>
    </source>
</evidence>
<evidence type="ECO:0000256" key="1">
    <source>
        <dbReference type="ARBA" id="ARBA00002121"/>
    </source>
</evidence>
<evidence type="ECO:0000256" key="12">
    <source>
        <dbReference type="ARBA" id="ARBA00023268"/>
    </source>
</evidence>
<dbReference type="FunFam" id="2.40.30.30:FF:000003">
    <property type="entry name" value="Riboflavin biosynthesis protein"/>
    <property type="match status" value="1"/>
</dbReference>
<dbReference type="OrthoDB" id="9803667at2"/>
<evidence type="ECO:0000256" key="5">
    <source>
        <dbReference type="ARBA" id="ARBA00022643"/>
    </source>
</evidence>
<evidence type="ECO:0000313" key="18">
    <source>
        <dbReference type="Proteomes" id="UP000251995"/>
    </source>
</evidence>
<dbReference type="EC" id="2.7.7.2" evidence="15"/>
<dbReference type="InterPro" id="IPR015864">
    <property type="entry name" value="FAD_synthase"/>
</dbReference>
<dbReference type="FunFam" id="3.40.50.620:FF:000021">
    <property type="entry name" value="Riboflavin biosynthesis protein"/>
    <property type="match status" value="1"/>
</dbReference>
<keyword evidence="8 15" id="KW-0547">Nucleotide-binding</keyword>
<reference evidence="17 18" key="1">
    <citation type="submission" date="2017-12" db="EMBL/GenBank/DDBJ databases">
        <title>The whole genome sequence of the Acidipropionibacterium virtanenii sp. nov. type strain JS278.</title>
        <authorList>
            <person name="Laine P."/>
            <person name="Deptula P."/>
            <person name="Varmanen P."/>
            <person name="Auvinen P."/>
        </authorList>
    </citation>
    <scope>NUCLEOTIDE SEQUENCE [LARGE SCALE GENOMIC DNA]</scope>
    <source>
        <strain evidence="17 18">JS278</strain>
    </source>
</reference>
<dbReference type="EC" id="2.7.1.26" evidence="15"/>
<keyword evidence="12" id="KW-0511">Multifunctional enzyme</keyword>
<dbReference type="SMART" id="SM00904">
    <property type="entry name" value="Flavokinase"/>
    <property type="match status" value="1"/>
</dbReference>
<dbReference type="UniPathway" id="UPA00277">
    <property type="reaction ID" value="UER00407"/>
</dbReference>
<evidence type="ECO:0000256" key="10">
    <source>
        <dbReference type="ARBA" id="ARBA00022827"/>
    </source>
</evidence>
<dbReference type="PANTHER" id="PTHR22749">
    <property type="entry name" value="RIBOFLAVIN KINASE/FMN ADENYLYLTRANSFERASE"/>
    <property type="match status" value="1"/>
</dbReference>
<evidence type="ECO:0000256" key="13">
    <source>
        <dbReference type="ARBA" id="ARBA00047880"/>
    </source>
</evidence>
<gene>
    <name evidence="17" type="primary">ribF</name>
    <name evidence="17" type="ORF">JS278_01321</name>
</gene>
<evidence type="ECO:0000256" key="11">
    <source>
        <dbReference type="ARBA" id="ARBA00022840"/>
    </source>
</evidence>
<dbReference type="Gene3D" id="2.40.30.30">
    <property type="entry name" value="Riboflavin kinase-like"/>
    <property type="match status" value="1"/>
</dbReference>
<dbReference type="InterPro" id="IPR023468">
    <property type="entry name" value="Riboflavin_kinase"/>
</dbReference>
<evidence type="ECO:0000256" key="9">
    <source>
        <dbReference type="ARBA" id="ARBA00022777"/>
    </source>
</evidence>
<dbReference type="InterPro" id="IPR023465">
    <property type="entry name" value="Riboflavin_kinase_dom_sf"/>
</dbReference>
<comment type="pathway">
    <text evidence="3 15">Cofactor biosynthesis; FMN biosynthesis; FMN from riboflavin (ATP route): step 1/1.</text>
</comment>
<evidence type="ECO:0000256" key="4">
    <source>
        <dbReference type="ARBA" id="ARBA00022630"/>
    </source>
</evidence>
<comment type="catalytic activity">
    <reaction evidence="13 15">
        <text>riboflavin + ATP = FMN + ADP + H(+)</text>
        <dbReference type="Rhea" id="RHEA:14357"/>
        <dbReference type="ChEBI" id="CHEBI:15378"/>
        <dbReference type="ChEBI" id="CHEBI:30616"/>
        <dbReference type="ChEBI" id="CHEBI:57986"/>
        <dbReference type="ChEBI" id="CHEBI:58210"/>
        <dbReference type="ChEBI" id="CHEBI:456216"/>
        <dbReference type="EC" id="2.7.1.26"/>
    </reaction>
</comment>
<comment type="similarity">
    <text evidence="15">Belongs to the ribF family.</text>
</comment>
<dbReference type="Proteomes" id="UP000251995">
    <property type="component" value="Chromosome"/>
</dbReference>
<keyword evidence="4 15" id="KW-0285">Flavoprotein</keyword>
<dbReference type="GO" id="GO:0009398">
    <property type="term" value="P:FMN biosynthetic process"/>
    <property type="evidence" value="ECO:0007669"/>
    <property type="project" value="UniProtKB-UniRule"/>
</dbReference>
<dbReference type="GO" id="GO:0006747">
    <property type="term" value="P:FAD biosynthetic process"/>
    <property type="evidence" value="ECO:0007669"/>
    <property type="project" value="UniProtKB-UniRule"/>
</dbReference>
<dbReference type="AlphaFoldDB" id="A0A344UT98"/>
<evidence type="ECO:0000256" key="7">
    <source>
        <dbReference type="ARBA" id="ARBA00022695"/>
    </source>
</evidence>
<organism evidence="17 18">
    <name type="scientific">Acidipropionibacterium virtanenii</name>
    <dbReference type="NCBI Taxonomy" id="2057246"/>
    <lineage>
        <taxon>Bacteria</taxon>
        <taxon>Bacillati</taxon>
        <taxon>Actinomycetota</taxon>
        <taxon>Actinomycetes</taxon>
        <taxon>Propionibacteriales</taxon>
        <taxon>Propionibacteriaceae</taxon>
        <taxon>Acidipropionibacterium</taxon>
    </lineage>
</organism>
<keyword evidence="5 15" id="KW-0288">FMN</keyword>
<dbReference type="InterPro" id="IPR004821">
    <property type="entry name" value="Cyt_trans-like"/>
</dbReference>
<dbReference type="Pfam" id="PF01687">
    <property type="entry name" value="Flavokinase"/>
    <property type="match status" value="1"/>
</dbReference>
<dbReference type="NCBIfam" id="TIGR00125">
    <property type="entry name" value="cyt_tran_rel"/>
    <property type="match status" value="1"/>
</dbReference>
<comment type="pathway">
    <text evidence="2 15">Cofactor biosynthesis; FAD biosynthesis; FAD from FMN: step 1/1.</text>
</comment>
<comment type="function">
    <text evidence="1">Catalyzes the phosphorylation of riboflavin to FMN followed by the adenylation of FMN to FAD.</text>
</comment>
<dbReference type="GO" id="GO:0005524">
    <property type="term" value="F:ATP binding"/>
    <property type="evidence" value="ECO:0007669"/>
    <property type="project" value="UniProtKB-UniRule"/>
</dbReference>
<dbReference type="Gene3D" id="3.40.50.620">
    <property type="entry name" value="HUPs"/>
    <property type="match status" value="1"/>
</dbReference>